<proteinExistence type="predicted"/>
<evidence type="ECO:0000313" key="3">
    <source>
        <dbReference type="EMBL" id="KAF9737464.1"/>
    </source>
</evidence>
<keyword evidence="1" id="KW-1133">Transmembrane helix</keyword>
<keyword evidence="2" id="KW-0732">Signal</keyword>
<dbReference type="AlphaFoldDB" id="A0A9P6GNT0"/>
<feature type="chain" id="PRO_5040500215" evidence="2">
    <location>
        <begin position="20"/>
        <end position="295"/>
    </location>
</feature>
<dbReference type="OrthoDB" id="3931847at2759"/>
<evidence type="ECO:0000256" key="2">
    <source>
        <dbReference type="SAM" id="SignalP"/>
    </source>
</evidence>
<evidence type="ECO:0000313" key="4">
    <source>
        <dbReference type="Proteomes" id="UP000756921"/>
    </source>
</evidence>
<reference evidence="3" key="1">
    <citation type="journal article" date="2020" name="Mol. Plant Microbe Interact.">
        <title>Genome Sequence of the Biocontrol Agent Coniothyrium minitans strain Conio (IMI 134523).</title>
        <authorList>
            <person name="Patel D."/>
            <person name="Shittu T.A."/>
            <person name="Baroncelli R."/>
            <person name="Muthumeenakshi S."/>
            <person name="Osborne T.H."/>
            <person name="Janganan T.K."/>
            <person name="Sreenivasaprasad S."/>
        </authorList>
    </citation>
    <scope>NUCLEOTIDE SEQUENCE</scope>
    <source>
        <strain evidence="3">Conio</strain>
    </source>
</reference>
<comment type="caution">
    <text evidence="3">The sequence shown here is derived from an EMBL/GenBank/DDBJ whole genome shotgun (WGS) entry which is preliminary data.</text>
</comment>
<name>A0A9P6GNT0_9PLEO</name>
<dbReference type="EMBL" id="WJXW01000004">
    <property type="protein sequence ID" value="KAF9737464.1"/>
    <property type="molecule type" value="Genomic_DNA"/>
</dbReference>
<dbReference type="Proteomes" id="UP000756921">
    <property type="component" value="Unassembled WGS sequence"/>
</dbReference>
<evidence type="ECO:0000256" key="1">
    <source>
        <dbReference type="SAM" id="Phobius"/>
    </source>
</evidence>
<feature type="transmembrane region" description="Helical" evidence="1">
    <location>
        <begin position="246"/>
        <end position="269"/>
    </location>
</feature>
<organism evidence="3 4">
    <name type="scientific">Paraphaeosphaeria minitans</name>
    <dbReference type="NCBI Taxonomy" id="565426"/>
    <lineage>
        <taxon>Eukaryota</taxon>
        <taxon>Fungi</taxon>
        <taxon>Dikarya</taxon>
        <taxon>Ascomycota</taxon>
        <taxon>Pezizomycotina</taxon>
        <taxon>Dothideomycetes</taxon>
        <taxon>Pleosporomycetidae</taxon>
        <taxon>Pleosporales</taxon>
        <taxon>Massarineae</taxon>
        <taxon>Didymosphaeriaceae</taxon>
        <taxon>Paraphaeosphaeria</taxon>
    </lineage>
</organism>
<protein>
    <submittedName>
        <fullName evidence="3">Uncharacterized protein</fullName>
    </submittedName>
</protein>
<keyword evidence="1" id="KW-0812">Transmembrane</keyword>
<sequence>MLLNRILNVLSFVITVVSAWDPSDRDCTYSSLCFTSFYWCDPTGKSCSYPDNVYPQRQPRPNESRFGFPTLIWNHNYQLTWRTEVDDYPVTVWWWMMDANMTGLGERRPGVPDYVVWESSESTLHTQTDRQSEVSTHQIDGYDAETAIDVTDATSLTFAPSSDLFPNPLAPTLNFTQAIGLATGQTFISISQYGSDRANSTDLSREMGRTDSLGDNTQTFYVAPEWAEAAIDLARSEEKEKWQRKLALGVGLGVGLSVLVTYLFTWAAAQWWARRGTRKYGGEKGLGARRWWIGF</sequence>
<feature type="signal peptide" evidence="2">
    <location>
        <begin position="1"/>
        <end position="19"/>
    </location>
</feature>
<accession>A0A9P6GNT0</accession>
<keyword evidence="1" id="KW-0472">Membrane</keyword>
<gene>
    <name evidence="3" type="ORF">PMIN01_05243</name>
</gene>
<keyword evidence="4" id="KW-1185">Reference proteome</keyword>